<gene>
    <name evidence="2" type="ORF">FHY64_02250</name>
</gene>
<evidence type="ECO:0000313" key="3">
    <source>
        <dbReference type="Proteomes" id="UP000314011"/>
    </source>
</evidence>
<dbReference type="OrthoDB" id="7871425at2"/>
<evidence type="ECO:0008006" key="4">
    <source>
        <dbReference type="Google" id="ProtNLM"/>
    </source>
</evidence>
<dbReference type="AlphaFoldDB" id="A0A5C5GBG6"/>
<evidence type="ECO:0000256" key="1">
    <source>
        <dbReference type="SAM" id="SignalP"/>
    </source>
</evidence>
<accession>A0A5C5GBG6</accession>
<feature type="chain" id="PRO_5022925278" description="DUF1795 domain-containing protein" evidence="1">
    <location>
        <begin position="24"/>
        <end position="166"/>
    </location>
</feature>
<protein>
    <recommendedName>
        <fullName evidence="4">DUF1795 domain-containing protein</fullName>
    </recommendedName>
</protein>
<name>A0A5C5GBG6_9RHOB</name>
<dbReference type="Proteomes" id="UP000314011">
    <property type="component" value="Unassembled WGS sequence"/>
</dbReference>
<evidence type="ECO:0000313" key="2">
    <source>
        <dbReference type="EMBL" id="TNY32142.1"/>
    </source>
</evidence>
<organism evidence="2 3">
    <name type="scientific">Pelagovum pacificum</name>
    <dbReference type="NCBI Taxonomy" id="2588711"/>
    <lineage>
        <taxon>Bacteria</taxon>
        <taxon>Pseudomonadati</taxon>
        <taxon>Pseudomonadota</taxon>
        <taxon>Alphaproteobacteria</taxon>
        <taxon>Rhodobacterales</taxon>
        <taxon>Paracoccaceae</taxon>
        <taxon>Pelagovum</taxon>
    </lineage>
</organism>
<keyword evidence="1" id="KW-0732">Signal</keyword>
<sequence>MKLALALMLLPVAAAAQDCTALADDVAFCPSGTGWAEATTGPLEDGLRVELDQVALTYQVLPPEGDGAAPTAGQLRAPLNDMAEQLIGTDASDFVPLIEDRPAVEGATAVRFAFRTGVNDRLQAVALTFVGTAAHTVIVMTHADGEYIDEPHALLHDDALRALEGL</sequence>
<comment type="caution">
    <text evidence="2">The sequence shown here is derived from an EMBL/GenBank/DDBJ whole genome shotgun (WGS) entry which is preliminary data.</text>
</comment>
<feature type="signal peptide" evidence="1">
    <location>
        <begin position="1"/>
        <end position="23"/>
    </location>
</feature>
<reference evidence="2 3" key="1">
    <citation type="submission" date="2019-06" db="EMBL/GenBank/DDBJ databases">
        <title>Genome of new Rhodobacteraceae sp. SM1903.</title>
        <authorList>
            <person name="Ren X."/>
        </authorList>
    </citation>
    <scope>NUCLEOTIDE SEQUENCE [LARGE SCALE GENOMIC DNA]</scope>
    <source>
        <strain evidence="2 3">SM1903</strain>
    </source>
</reference>
<proteinExistence type="predicted"/>
<dbReference type="RefSeq" id="WP_140192821.1">
    <property type="nucleotide sequence ID" value="NZ_CP065915.1"/>
</dbReference>
<keyword evidence="3" id="KW-1185">Reference proteome</keyword>
<dbReference type="EMBL" id="VFFF01000001">
    <property type="protein sequence ID" value="TNY32142.1"/>
    <property type="molecule type" value="Genomic_DNA"/>
</dbReference>